<sequence length="397" mass="47455">MEQTQEEMNQTKKRKVLHKRTEEPKFINEGTYGCIHRPPLRCEEPSNIHSYRNKISKLLTKTHAEKEIQEYENIQRADPHNLYHLGEPETCKLGMQSTNKNPIEKCTMAPDVENSPQDFQLILLKDGGNDLDHFIKNIHSSTNKPQMLEKCWIEMHRMLRGIRMFLMNDLVHHDVKYTNILYDTQKNRMNYIDFGMMENIKDSITQCKHNDYDWTNNWWYFPYETNFLDVQSFHQGQRMNRREINTYVNGNLNKDVWFPTLIRMTKLTKAESERLLYDYKQYLNTDFKTISHHGFLIRYFSTLDIYGLGILFLQILQNSVNAMSPTFNERMKVLALRMISFNLKRRILIEECMTIFEQILESTGIMEKYNLRFQSHRIVQNTASRNNITKKKRNILA</sequence>
<protein>
    <recommendedName>
        <fullName evidence="1">Protein kinase domain-containing protein</fullName>
    </recommendedName>
</protein>
<dbReference type="InterPro" id="IPR011009">
    <property type="entry name" value="Kinase-like_dom_sf"/>
</dbReference>
<organism evidence="2">
    <name type="scientific">viral metagenome</name>
    <dbReference type="NCBI Taxonomy" id="1070528"/>
    <lineage>
        <taxon>unclassified sequences</taxon>
        <taxon>metagenomes</taxon>
        <taxon>organismal metagenomes</taxon>
    </lineage>
</organism>
<dbReference type="AlphaFoldDB" id="A0A6C0HUJ7"/>
<dbReference type="Gene3D" id="1.10.510.10">
    <property type="entry name" value="Transferase(Phosphotransferase) domain 1"/>
    <property type="match status" value="1"/>
</dbReference>
<proteinExistence type="predicted"/>
<accession>A0A6C0HUJ7</accession>
<reference evidence="2" key="1">
    <citation type="journal article" date="2020" name="Nature">
        <title>Giant virus diversity and host interactions through global metagenomics.</title>
        <authorList>
            <person name="Schulz F."/>
            <person name="Roux S."/>
            <person name="Paez-Espino D."/>
            <person name="Jungbluth S."/>
            <person name="Walsh D.A."/>
            <person name="Denef V.J."/>
            <person name="McMahon K.D."/>
            <person name="Konstantinidis K.T."/>
            <person name="Eloe-Fadrosh E.A."/>
            <person name="Kyrpides N.C."/>
            <person name="Woyke T."/>
        </authorList>
    </citation>
    <scope>NUCLEOTIDE SEQUENCE</scope>
    <source>
        <strain evidence="2">GVMAG-M-3300023184-16</strain>
    </source>
</reference>
<dbReference type="InterPro" id="IPR008271">
    <property type="entry name" value="Ser/Thr_kinase_AS"/>
</dbReference>
<dbReference type="SUPFAM" id="SSF56112">
    <property type="entry name" value="Protein kinase-like (PK-like)"/>
    <property type="match status" value="1"/>
</dbReference>
<dbReference type="GO" id="GO:0004672">
    <property type="term" value="F:protein kinase activity"/>
    <property type="evidence" value="ECO:0007669"/>
    <property type="project" value="InterPro"/>
</dbReference>
<dbReference type="EMBL" id="MN740016">
    <property type="protein sequence ID" value="QHT84219.1"/>
    <property type="molecule type" value="Genomic_DNA"/>
</dbReference>
<dbReference type="PROSITE" id="PS50011">
    <property type="entry name" value="PROTEIN_KINASE_DOM"/>
    <property type="match status" value="1"/>
</dbReference>
<dbReference type="GO" id="GO:0005524">
    <property type="term" value="F:ATP binding"/>
    <property type="evidence" value="ECO:0007669"/>
    <property type="project" value="InterPro"/>
</dbReference>
<evidence type="ECO:0000313" key="2">
    <source>
        <dbReference type="EMBL" id="QHT84219.1"/>
    </source>
</evidence>
<name>A0A6C0HUJ7_9ZZZZ</name>
<evidence type="ECO:0000259" key="1">
    <source>
        <dbReference type="PROSITE" id="PS50011"/>
    </source>
</evidence>
<dbReference type="PROSITE" id="PS00108">
    <property type="entry name" value="PROTEIN_KINASE_ST"/>
    <property type="match status" value="1"/>
</dbReference>
<dbReference type="InterPro" id="IPR000719">
    <property type="entry name" value="Prot_kinase_dom"/>
</dbReference>
<feature type="domain" description="Protein kinase" evidence="1">
    <location>
        <begin position="21"/>
        <end position="397"/>
    </location>
</feature>